<reference evidence="13 14" key="1">
    <citation type="submission" date="2023-10" db="EMBL/GenBank/DDBJ databases">
        <title>Draft Genome Sequence of Candida saopaulonensis from a very Premature Infant with Sepsis.</title>
        <authorList>
            <person name="Ning Y."/>
            <person name="Dai R."/>
            <person name="Xiao M."/>
            <person name="Xu Y."/>
            <person name="Yan Q."/>
            <person name="Zhang L."/>
        </authorList>
    </citation>
    <scope>NUCLEOTIDE SEQUENCE [LARGE SCALE GENOMIC DNA]</scope>
    <source>
        <strain evidence="13 14">19XY460</strain>
    </source>
</reference>
<dbReference type="GO" id="GO:0006888">
    <property type="term" value="P:endoplasmic reticulum to Golgi vesicle-mediated transport"/>
    <property type="evidence" value="ECO:0007669"/>
    <property type="project" value="TreeGrafter"/>
</dbReference>
<dbReference type="EMBL" id="CP138896">
    <property type="protein sequence ID" value="WPK24959.1"/>
    <property type="molecule type" value="Genomic_DNA"/>
</dbReference>
<evidence type="ECO:0000313" key="13">
    <source>
        <dbReference type="EMBL" id="WPK24959.1"/>
    </source>
</evidence>
<feature type="domain" description="GPI inositol-deacylase PGAP1-like alpha/beta" evidence="11">
    <location>
        <begin position="89"/>
        <end position="327"/>
    </location>
</feature>
<dbReference type="Proteomes" id="UP001338582">
    <property type="component" value="Chromosome 3"/>
</dbReference>
<keyword evidence="8 10" id="KW-1133">Transmembrane helix</keyword>
<dbReference type="PANTHER" id="PTHR15495">
    <property type="entry name" value="NEGATIVE REGULATOR OF VESICLE FORMATION-RELATED"/>
    <property type="match status" value="1"/>
</dbReference>
<feature type="transmembrane region" description="Helical" evidence="10">
    <location>
        <begin position="941"/>
        <end position="961"/>
    </location>
</feature>
<dbReference type="Pfam" id="PF07819">
    <property type="entry name" value="PGAP1"/>
    <property type="match status" value="1"/>
</dbReference>
<accession>A0AAX4H943</accession>
<keyword evidence="9 10" id="KW-0472">Membrane</keyword>
<evidence type="ECO:0000256" key="8">
    <source>
        <dbReference type="ARBA" id="ARBA00022989"/>
    </source>
</evidence>
<dbReference type="GeneID" id="88173323"/>
<feature type="transmembrane region" description="Helical" evidence="10">
    <location>
        <begin position="1007"/>
        <end position="1026"/>
    </location>
</feature>
<proteinExistence type="inferred from homology"/>
<dbReference type="EC" id="3.1.-.-" evidence="10"/>
<dbReference type="RefSeq" id="XP_062877342.1">
    <property type="nucleotide sequence ID" value="XM_063021272.1"/>
</dbReference>
<feature type="transmembrane region" description="Helical" evidence="10">
    <location>
        <begin position="907"/>
        <end position="929"/>
    </location>
</feature>
<evidence type="ECO:0000256" key="4">
    <source>
        <dbReference type="ARBA" id="ARBA00022692"/>
    </source>
</evidence>
<feature type="transmembrane region" description="Helical" evidence="10">
    <location>
        <begin position="737"/>
        <end position="761"/>
    </location>
</feature>
<dbReference type="InterPro" id="IPR012908">
    <property type="entry name" value="PGAP1-ab_dom-like"/>
</dbReference>
<dbReference type="Pfam" id="PF25141">
    <property type="entry name" value="PGAP1_2nd"/>
    <property type="match status" value="1"/>
</dbReference>
<keyword evidence="14" id="KW-1185">Reference proteome</keyword>
<feature type="transmembrane region" description="Helical" evidence="10">
    <location>
        <begin position="982"/>
        <end position="1001"/>
    </location>
</feature>
<evidence type="ECO:0000256" key="9">
    <source>
        <dbReference type="ARBA" id="ARBA00023136"/>
    </source>
</evidence>
<comment type="subcellular location">
    <subcellularLocation>
        <location evidence="1">Endoplasmic reticulum membrane</location>
        <topology evidence="1">Multi-pass membrane protein</topology>
    </subcellularLocation>
</comment>
<keyword evidence="3 10" id="KW-0813">Transport</keyword>
<evidence type="ECO:0000256" key="6">
    <source>
        <dbReference type="ARBA" id="ARBA00022824"/>
    </source>
</evidence>
<dbReference type="KEGG" id="asau:88173323"/>
<feature type="transmembrane region" description="Helical" evidence="10">
    <location>
        <begin position="803"/>
        <end position="836"/>
    </location>
</feature>
<comment type="function">
    <text evidence="10">Involved in inositol deacylation of GPI-anchored proteins which plays important roles in the quality control and ER-associated degradation of GPI-anchored proteins.</text>
</comment>
<dbReference type="AlphaFoldDB" id="A0AAX4H943"/>
<sequence>MEHQYLQKHLYILAAIGLAILGVTAHLYAWGPLQAVDSGGCRGTYMYPSYARIKSFDETHTEYALKYSLYLYREQGKDPVPEDGQGFTQLTGVPALFIPGNAGSYRQVRSIAAECANLYFGEEASELNNPYRANYDFFTADFNEDFTAFHGRTLLDQSEYLNQAVKFILQLYADRPNAPTSVVILAHSMGGIVARVMLTLDSYVPDSINTIVTLASPHSASPLTFDGDILKVYLAADRFWVAGFNTNTLDFKAQERLRNVSLISITGGALDSVLPADYTALGFLVPPENGFTVYTTGIPEVWTAMDHLAIVWCHQLRRRVLKALMEVIDSRSSQRTYPLQKRMKIFSDNLLTGFESISPKQEASVSNLVNLKIDVKDTVVYNGPEFLWRSSELMGHGESFFLLPINENSSVLILNDKLLNPDIPLDLAKYMGVYLCRRGTESSKLVDFTTSKTNEFMQLTCLDVHADLRTIPRSTKDINSAADSSLGGDKRPFQALQYQGKDLGEFDKLLVVDQREKLNGKIPAEYQSLEDPGTIGPKSGFLIVQTSNTKMSTTQLRGNMFSLIRNGAEISMLSSRPLALNVNIPGAWSSILAYKVRIKQQSGKLFAPFIRQWKEDPYETKWIVNIKENCVLLISMHGIAPFTPFIHGKLSHGLNLEIWSDPEGGWSEDKVPAVEVMLSIDWYNSLKLLVLRYRIAVVSFCFAVAVASMLIQIVQFNKCGRFLGFIHGLAQLAQPKTLIFALIVLSALTPLVKIKAIQVLLDLIDPVVLQDPNEINLSLNDDFTLNSFFLGLEETPLFFAGPLFYIMAIGINFVLYYAVVVLAYILITIANWLMVLSRRKRPASKTISPSGHKGAKRKFVMTVVVLVMVLFYLPYQFTYMISFLIQAINCLKVLWNRSPISLWHFNISMLLIMLWVLPINVPVLVVFIHNMALRWTTPFSSHHNFLAVAPILILVELLSFYTETSPFGKYSAVEPRQQPDSILNKVTMAILGYTIAYSLIYGVRHTYWLHHLFNVWCGWLILLVGNQISVAKEQYKHH</sequence>
<dbReference type="GO" id="GO:0005789">
    <property type="term" value="C:endoplasmic reticulum membrane"/>
    <property type="evidence" value="ECO:0007669"/>
    <property type="project" value="UniProtKB-SubCell"/>
</dbReference>
<dbReference type="GO" id="GO:0050185">
    <property type="term" value="F:phosphatidylinositol deacylase activity"/>
    <property type="evidence" value="ECO:0007669"/>
    <property type="project" value="TreeGrafter"/>
</dbReference>
<evidence type="ECO:0000256" key="5">
    <source>
        <dbReference type="ARBA" id="ARBA00022801"/>
    </source>
</evidence>
<evidence type="ECO:0000256" key="3">
    <source>
        <dbReference type="ARBA" id="ARBA00022448"/>
    </source>
</evidence>
<comment type="similarity">
    <text evidence="2 10">Belongs to the GPI inositol-deacylase family.</text>
</comment>
<dbReference type="GO" id="GO:0015031">
    <property type="term" value="P:protein transport"/>
    <property type="evidence" value="ECO:0007669"/>
    <property type="project" value="UniProtKB-KW"/>
</dbReference>
<evidence type="ECO:0000256" key="7">
    <source>
        <dbReference type="ARBA" id="ARBA00022927"/>
    </source>
</evidence>
<evidence type="ECO:0000256" key="1">
    <source>
        <dbReference type="ARBA" id="ARBA00004477"/>
    </source>
</evidence>
<dbReference type="Pfam" id="PF25140">
    <property type="entry name" value="PGAP1_TMD"/>
    <property type="match status" value="1"/>
</dbReference>
<dbReference type="InterPro" id="IPR056824">
    <property type="entry name" value="PGAP1_TMD"/>
</dbReference>
<evidence type="ECO:0000256" key="10">
    <source>
        <dbReference type="RuleBase" id="RU365011"/>
    </source>
</evidence>
<dbReference type="GO" id="GO:0006505">
    <property type="term" value="P:GPI anchor metabolic process"/>
    <property type="evidence" value="ECO:0007669"/>
    <property type="project" value="TreeGrafter"/>
</dbReference>
<keyword evidence="7 10" id="KW-0653">Protein transport</keyword>
<gene>
    <name evidence="13" type="ORF">PUMCH_002258</name>
</gene>
<dbReference type="PANTHER" id="PTHR15495:SF7">
    <property type="entry name" value="GPI INOSITOL-DEACYLASE"/>
    <property type="match status" value="1"/>
</dbReference>
<evidence type="ECO:0000313" key="14">
    <source>
        <dbReference type="Proteomes" id="UP001338582"/>
    </source>
</evidence>
<evidence type="ECO:0000259" key="12">
    <source>
        <dbReference type="Pfam" id="PF25140"/>
    </source>
</evidence>
<dbReference type="InterPro" id="IPR029058">
    <property type="entry name" value="AB_hydrolase_fold"/>
</dbReference>
<keyword evidence="6 10" id="KW-0256">Endoplasmic reticulum</keyword>
<feature type="domain" description="GPI inositol-deacylase transmembrane" evidence="12">
    <location>
        <begin position="697"/>
        <end position="1023"/>
    </location>
</feature>
<name>A0AAX4H943_9ASCO</name>
<dbReference type="InterPro" id="IPR039529">
    <property type="entry name" value="PGAP1/BST1"/>
</dbReference>
<organism evidence="13 14">
    <name type="scientific">Australozyma saopauloensis</name>
    <dbReference type="NCBI Taxonomy" id="291208"/>
    <lineage>
        <taxon>Eukaryota</taxon>
        <taxon>Fungi</taxon>
        <taxon>Dikarya</taxon>
        <taxon>Ascomycota</taxon>
        <taxon>Saccharomycotina</taxon>
        <taxon>Pichiomycetes</taxon>
        <taxon>Metschnikowiaceae</taxon>
        <taxon>Australozyma</taxon>
    </lineage>
</organism>
<evidence type="ECO:0000256" key="2">
    <source>
        <dbReference type="ARBA" id="ARBA00006931"/>
    </source>
</evidence>
<protein>
    <recommendedName>
        <fullName evidence="10">GPI inositol-deacylase</fullName>
        <ecNumber evidence="10">3.1.-.-</ecNumber>
    </recommendedName>
</protein>
<evidence type="ECO:0000259" key="11">
    <source>
        <dbReference type="Pfam" id="PF07819"/>
    </source>
</evidence>
<dbReference type="Gene3D" id="3.40.50.1820">
    <property type="entry name" value="alpha/beta hydrolase"/>
    <property type="match status" value="1"/>
</dbReference>
<dbReference type="SUPFAM" id="SSF53474">
    <property type="entry name" value="alpha/beta-Hydrolases"/>
    <property type="match status" value="1"/>
</dbReference>
<feature type="transmembrane region" description="Helical" evidence="10">
    <location>
        <begin position="693"/>
        <end position="716"/>
    </location>
</feature>
<feature type="transmembrane region" description="Helical" evidence="10">
    <location>
        <begin position="12"/>
        <end position="31"/>
    </location>
</feature>
<keyword evidence="5 10" id="KW-0378">Hydrolase</keyword>
<keyword evidence="4 10" id="KW-0812">Transmembrane</keyword>